<dbReference type="PANTHER" id="PTHR41930">
    <property type="entry name" value="UPF0200 PROTEIN MJ1399"/>
    <property type="match status" value="1"/>
</dbReference>
<dbReference type="GO" id="GO:0016301">
    <property type="term" value="F:kinase activity"/>
    <property type="evidence" value="ECO:0007669"/>
    <property type="project" value="UniProtKB-KW"/>
</dbReference>
<dbReference type="PANTHER" id="PTHR41930:SF1">
    <property type="entry name" value="DEPHOSPHO-COA KINASE"/>
    <property type="match status" value="1"/>
</dbReference>
<proteinExistence type="predicted"/>
<organism evidence="1 2">
    <name type="scientific">Methanohalarchaeum thermophilum</name>
    <dbReference type="NCBI Taxonomy" id="1903181"/>
    <lineage>
        <taxon>Archaea</taxon>
        <taxon>Methanobacteriati</taxon>
        <taxon>Methanobacteriota</taxon>
        <taxon>Methanonatronarchaeia</taxon>
        <taxon>Methanonatronarchaeales</taxon>
        <taxon>Methanonatronarchaeaceae</taxon>
        <taxon>Candidatus Methanohalarchaeum</taxon>
    </lineage>
</organism>
<gene>
    <name evidence="1" type="ORF">BTN85_0347</name>
</gene>
<keyword evidence="1" id="KW-0418">Kinase</keyword>
<evidence type="ECO:0000313" key="1">
    <source>
        <dbReference type="EMBL" id="OKY77871.1"/>
    </source>
</evidence>
<dbReference type="AlphaFoldDB" id="A0A1Q6DU28"/>
<dbReference type="Proteomes" id="UP000185744">
    <property type="component" value="Unassembled WGS sequence"/>
</dbReference>
<evidence type="ECO:0000313" key="2">
    <source>
        <dbReference type="Proteomes" id="UP000185744"/>
    </source>
</evidence>
<reference evidence="1" key="1">
    <citation type="submission" date="2016-12" db="EMBL/GenBank/DDBJ databases">
        <title>Discovery of methanogenic haloarchaea.</title>
        <authorList>
            <person name="Sorokin D.Y."/>
            <person name="Makarova K.S."/>
            <person name="Abbas B."/>
            <person name="Ferrer M."/>
            <person name="Golyshin P.N."/>
        </authorList>
    </citation>
    <scope>NUCLEOTIDE SEQUENCE [LARGE SCALE GENOMIC DNA]</scope>
    <source>
        <strain evidence="1">HMET1</strain>
    </source>
</reference>
<comment type="caution">
    <text evidence="1">The sequence shown here is derived from an EMBL/GenBank/DDBJ whole genome shotgun (WGS) entry which is preliminary data.</text>
</comment>
<dbReference type="EMBL" id="MSDW01000001">
    <property type="protein sequence ID" value="OKY77871.1"/>
    <property type="molecule type" value="Genomic_DNA"/>
</dbReference>
<name>A0A1Q6DU28_METT1</name>
<keyword evidence="2" id="KW-1185">Reference proteome</keyword>
<dbReference type="Gene3D" id="3.40.50.300">
    <property type="entry name" value="P-loop containing nucleotide triphosphate hydrolases"/>
    <property type="match status" value="1"/>
</dbReference>
<dbReference type="Pfam" id="PF13207">
    <property type="entry name" value="AAA_17"/>
    <property type="match status" value="1"/>
</dbReference>
<dbReference type="SUPFAM" id="SSF52540">
    <property type="entry name" value="P-loop containing nucleoside triphosphate hydrolases"/>
    <property type="match status" value="1"/>
</dbReference>
<protein>
    <submittedName>
        <fullName evidence="1">Dephospho-CoA kinase CoaE</fullName>
    </submittedName>
</protein>
<keyword evidence="1" id="KW-0808">Transferase</keyword>
<dbReference type="STRING" id="1903181.BTN85_0347"/>
<accession>A0A1Q6DU28</accession>
<dbReference type="InParanoid" id="A0A1Q6DU28"/>
<sequence length="211" mass="24352">MLRPDHQKLHIFLKLDTLLINKKRYGGKFELKVIGFIGRQASGKTTAAKALKNEGIPVYVMGDVVRERTKSRGLPLTEKNIGVVANELRKENGMDAIAKILIEKIGNSGSDIVAIDGIRGISEVKAFRKEYKRNFYSIAIIAEEETRFNRIKNRERSDDAVNWDRFREKEKRENSWGLNEAIDESDYKIRNENGKNRFKKRIKELVDEIND</sequence>
<dbReference type="InterPro" id="IPR027417">
    <property type="entry name" value="P-loop_NTPase"/>
</dbReference>